<organism evidence="2">
    <name type="scientific">Lepeophtheirus salmonis</name>
    <name type="common">Salmon louse</name>
    <name type="synonym">Caligus salmonis</name>
    <dbReference type="NCBI Taxonomy" id="72036"/>
    <lineage>
        <taxon>Eukaryota</taxon>
        <taxon>Metazoa</taxon>
        <taxon>Ecdysozoa</taxon>
        <taxon>Arthropoda</taxon>
        <taxon>Crustacea</taxon>
        <taxon>Multicrustacea</taxon>
        <taxon>Hexanauplia</taxon>
        <taxon>Copepoda</taxon>
        <taxon>Siphonostomatoida</taxon>
        <taxon>Caligidae</taxon>
        <taxon>Lepeophtheirus</taxon>
    </lineage>
</organism>
<evidence type="ECO:0000313" key="2">
    <source>
        <dbReference type="EMBL" id="CDW40895.1"/>
    </source>
</evidence>
<protein>
    <submittedName>
        <fullName evidence="2">Uncharacterized protein</fullName>
    </submittedName>
</protein>
<reference evidence="2" key="1">
    <citation type="submission" date="2014-05" db="EMBL/GenBank/DDBJ databases">
        <authorList>
            <person name="Chronopoulou M."/>
        </authorList>
    </citation>
    <scope>NUCLEOTIDE SEQUENCE</scope>
    <source>
        <tissue evidence="2">Whole organism</tissue>
    </source>
</reference>
<keyword evidence="1" id="KW-0812">Transmembrane</keyword>
<dbReference type="EMBL" id="HACA01023534">
    <property type="protein sequence ID" value="CDW40895.1"/>
    <property type="molecule type" value="Transcribed_RNA"/>
</dbReference>
<evidence type="ECO:0000256" key="1">
    <source>
        <dbReference type="SAM" id="Phobius"/>
    </source>
</evidence>
<keyword evidence="1" id="KW-0472">Membrane</keyword>
<dbReference type="AlphaFoldDB" id="A0A0K2US89"/>
<name>A0A0K2US89_LEPSM</name>
<feature type="non-terminal residue" evidence="2">
    <location>
        <position position="1"/>
    </location>
</feature>
<sequence>WHIALLFLISIFFDIANYLYILDQSLKVNIILHAQSDHATRLSPKLHWYTFFESALLYLCSELSVFDVTTFCCEQY</sequence>
<keyword evidence="1" id="KW-1133">Transmembrane helix</keyword>
<feature type="transmembrane region" description="Helical" evidence="1">
    <location>
        <begin position="6"/>
        <end position="22"/>
    </location>
</feature>
<proteinExistence type="predicted"/>
<accession>A0A0K2US89</accession>